<proteinExistence type="inferred from homology"/>
<dbReference type="SMART" id="SM00640">
    <property type="entry name" value="Glyco_32"/>
    <property type="match status" value="1"/>
</dbReference>
<sequence length="623" mass="69639">MIANPADGRMYMELMNGQAGQSVDLGALRALTICTRVNDGEENRELLSIQGDREAAAVRIYSGASPRLEALSLTVELYTDAKDSPLTLSVPWQAIGRGPHDVLLRFSGHIVELFVDGVLVDEEWPMGSVQLENAVAQTYEGIEDTRIWNAALTDEELNGFIRDREGLMARESAYLGGEPGSIQYWRPRGFNTGVGDCMPYFDGEVFHIYYLFDRRGHASKWGLGAHQWAHISSKDLKSWMQHPMAVSITEAWEGSICTGSVIAKDGYYYAFYAVRAVDGSPARLTYAVSPDGIQFTKSEKYIDISNRYTLSSVRDPHVFLDAEGLYHMLITTSLVDGDRHEGCLTHLVSKNLVDWQEEPPFIVPGYHDEPECSDYFEWNGWYYLIFSNDGLARYRYSREPLGGWMRPAMDTIDCVQMRVPKTASFAGGRRLAAGFLSEPGRYGGELVIRELLQNPDGSLGLAFPAEVVDRSGPIVAQAAEALSVENLTGFAEQLWGKVEGEYALSFEAVPEQPTMFYGFSVASGADFKQGYDIRFEPSNRKLGIHETHCVGFREDEASSIYHVEGLEGRVFVEAIVKKGFIDLCVNGKRTIIARINGEHAYLRFFSQFGRACFYNIRISQLSE</sequence>
<dbReference type="GO" id="GO:0016787">
    <property type="term" value="F:hydrolase activity"/>
    <property type="evidence" value="ECO:0007669"/>
    <property type="project" value="UniProtKB-KW"/>
</dbReference>
<dbReference type="CDD" id="cd08995">
    <property type="entry name" value="GH32_EcAec43-like"/>
    <property type="match status" value="1"/>
</dbReference>
<dbReference type="InterPro" id="IPR013148">
    <property type="entry name" value="Glyco_hydro_32_N"/>
</dbReference>
<protein>
    <recommendedName>
        <fullName evidence="2">beta-fructofuranosidase</fullName>
        <ecNumber evidence="2">3.2.1.26</ecNumber>
    </recommendedName>
</protein>
<evidence type="ECO:0000256" key="4">
    <source>
        <dbReference type="ARBA" id="ARBA00023295"/>
    </source>
</evidence>
<dbReference type="InterPro" id="IPR051214">
    <property type="entry name" value="GH32_Enzymes"/>
</dbReference>
<dbReference type="EMBL" id="JBHLVF010000011">
    <property type="protein sequence ID" value="MFC0391479.1"/>
    <property type="molecule type" value="Genomic_DNA"/>
</dbReference>
<organism evidence="6 7">
    <name type="scientific">Paenibacillus mendelii</name>
    <dbReference type="NCBI Taxonomy" id="206163"/>
    <lineage>
        <taxon>Bacteria</taxon>
        <taxon>Bacillati</taxon>
        <taxon>Bacillota</taxon>
        <taxon>Bacilli</taxon>
        <taxon>Bacillales</taxon>
        <taxon>Paenibacillaceae</taxon>
        <taxon>Paenibacillus</taxon>
    </lineage>
</organism>
<dbReference type="InterPro" id="IPR001362">
    <property type="entry name" value="Glyco_hydro_32"/>
</dbReference>
<feature type="domain" description="Glycosyl hydrolase family 32 N-terminal" evidence="5">
    <location>
        <begin position="200"/>
        <end position="392"/>
    </location>
</feature>
<evidence type="ECO:0000256" key="3">
    <source>
        <dbReference type="ARBA" id="ARBA00022801"/>
    </source>
</evidence>
<comment type="caution">
    <text evidence="6">The sequence shown here is derived from an EMBL/GenBank/DDBJ whole genome shotgun (WGS) entry which is preliminary data.</text>
</comment>
<keyword evidence="4" id="KW-0326">Glycosidase</keyword>
<accession>A0ABV6J6H3</accession>
<evidence type="ECO:0000256" key="1">
    <source>
        <dbReference type="ARBA" id="ARBA00009902"/>
    </source>
</evidence>
<dbReference type="PANTHER" id="PTHR43101:SF1">
    <property type="entry name" value="BETA-FRUCTOSIDASE"/>
    <property type="match status" value="1"/>
</dbReference>
<evidence type="ECO:0000313" key="7">
    <source>
        <dbReference type="Proteomes" id="UP001589818"/>
    </source>
</evidence>
<dbReference type="PANTHER" id="PTHR43101">
    <property type="entry name" value="BETA-FRUCTOSIDASE"/>
    <property type="match status" value="1"/>
</dbReference>
<dbReference type="Pfam" id="PF00251">
    <property type="entry name" value="Glyco_hydro_32N"/>
    <property type="match status" value="1"/>
</dbReference>
<gene>
    <name evidence="6" type="ORF">ACFFJ8_08840</name>
</gene>
<comment type="similarity">
    <text evidence="1">Belongs to the glycosyl hydrolase 32 family.</text>
</comment>
<dbReference type="Proteomes" id="UP001589818">
    <property type="component" value="Unassembled WGS sequence"/>
</dbReference>
<dbReference type="SUPFAM" id="SSF75005">
    <property type="entry name" value="Arabinanase/levansucrase/invertase"/>
    <property type="match status" value="1"/>
</dbReference>
<dbReference type="InterPro" id="IPR023296">
    <property type="entry name" value="Glyco_hydro_beta-prop_sf"/>
</dbReference>
<dbReference type="EC" id="3.2.1.26" evidence="2"/>
<evidence type="ECO:0000259" key="5">
    <source>
        <dbReference type="Pfam" id="PF00251"/>
    </source>
</evidence>
<name>A0ABV6J6H3_9BACL</name>
<keyword evidence="3 6" id="KW-0378">Hydrolase</keyword>
<evidence type="ECO:0000313" key="6">
    <source>
        <dbReference type="EMBL" id="MFC0391479.1"/>
    </source>
</evidence>
<reference evidence="6 7" key="1">
    <citation type="submission" date="2024-09" db="EMBL/GenBank/DDBJ databases">
        <authorList>
            <person name="Sun Q."/>
            <person name="Mori K."/>
        </authorList>
    </citation>
    <scope>NUCLEOTIDE SEQUENCE [LARGE SCALE GENOMIC DNA]</scope>
    <source>
        <strain evidence="6 7">CCM 4839</strain>
    </source>
</reference>
<dbReference type="Gene3D" id="2.115.10.20">
    <property type="entry name" value="Glycosyl hydrolase domain, family 43"/>
    <property type="match status" value="1"/>
</dbReference>
<dbReference type="RefSeq" id="WP_256555364.1">
    <property type="nucleotide sequence ID" value="NZ_JANHOF010000006.1"/>
</dbReference>
<keyword evidence="7" id="KW-1185">Reference proteome</keyword>
<evidence type="ECO:0000256" key="2">
    <source>
        <dbReference type="ARBA" id="ARBA00012758"/>
    </source>
</evidence>